<gene>
    <name evidence="1" type="ORF">AMORRO_LOCUS11549</name>
</gene>
<keyword evidence="2" id="KW-1185">Reference proteome</keyword>
<protein>
    <submittedName>
        <fullName evidence="1">5507_t:CDS:1</fullName>
    </submittedName>
</protein>
<feature type="non-terminal residue" evidence="1">
    <location>
        <position position="65"/>
    </location>
</feature>
<evidence type="ECO:0000313" key="1">
    <source>
        <dbReference type="EMBL" id="CAG8688768.1"/>
    </source>
</evidence>
<organism evidence="1 2">
    <name type="scientific">Acaulospora morrowiae</name>
    <dbReference type="NCBI Taxonomy" id="94023"/>
    <lineage>
        <taxon>Eukaryota</taxon>
        <taxon>Fungi</taxon>
        <taxon>Fungi incertae sedis</taxon>
        <taxon>Mucoromycota</taxon>
        <taxon>Glomeromycotina</taxon>
        <taxon>Glomeromycetes</taxon>
        <taxon>Diversisporales</taxon>
        <taxon>Acaulosporaceae</taxon>
        <taxon>Acaulospora</taxon>
    </lineage>
</organism>
<comment type="caution">
    <text evidence="1">The sequence shown here is derived from an EMBL/GenBank/DDBJ whole genome shotgun (WGS) entry which is preliminary data.</text>
</comment>
<dbReference type="EMBL" id="CAJVPV010014906">
    <property type="protein sequence ID" value="CAG8688768.1"/>
    <property type="molecule type" value="Genomic_DNA"/>
</dbReference>
<sequence>SYPLPENEAGNHQGITWISSNLKSSDQLLISNGCIRHNSWKLSLDEKLRRSRTLFSRMRLETTKK</sequence>
<dbReference type="AlphaFoldDB" id="A0A9N9HLC6"/>
<reference evidence="1" key="1">
    <citation type="submission" date="2021-06" db="EMBL/GenBank/DDBJ databases">
        <authorList>
            <person name="Kallberg Y."/>
            <person name="Tangrot J."/>
            <person name="Rosling A."/>
        </authorList>
    </citation>
    <scope>NUCLEOTIDE SEQUENCE</scope>
    <source>
        <strain evidence="1">CL551</strain>
    </source>
</reference>
<accession>A0A9N9HLC6</accession>
<proteinExistence type="predicted"/>
<evidence type="ECO:0000313" key="2">
    <source>
        <dbReference type="Proteomes" id="UP000789342"/>
    </source>
</evidence>
<dbReference type="Proteomes" id="UP000789342">
    <property type="component" value="Unassembled WGS sequence"/>
</dbReference>
<name>A0A9N9HLC6_9GLOM</name>